<feature type="transmembrane region" description="Helical" evidence="1">
    <location>
        <begin position="44"/>
        <end position="64"/>
    </location>
</feature>
<dbReference type="InterPro" id="IPR029787">
    <property type="entry name" value="Nucleotide_cyclase"/>
</dbReference>
<dbReference type="InterPro" id="IPR050469">
    <property type="entry name" value="Diguanylate_Cyclase"/>
</dbReference>
<proteinExistence type="predicted"/>
<dbReference type="SUPFAM" id="SSF55073">
    <property type="entry name" value="Nucleotide cyclase"/>
    <property type="match status" value="2"/>
</dbReference>
<protein>
    <recommendedName>
        <fullName evidence="2">GGDEF domain-containing protein</fullName>
    </recommendedName>
</protein>
<reference evidence="3 4" key="1">
    <citation type="journal article" date="2015" name="Int. J. Syst. Evol. Microbiol.">
        <title>Tumebacillus algifaecis sp. nov., isolated from decomposing algal scum.</title>
        <authorList>
            <person name="Wu Y.F."/>
            <person name="Zhang B."/>
            <person name="Xing P."/>
            <person name="Wu Q.L."/>
            <person name="Liu S.J."/>
        </authorList>
    </citation>
    <scope>NUCLEOTIDE SEQUENCE [LARGE SCALE GENOMIC DNA]</scope>
    <source>
        <strain evidence="3 4">THMBR28</strain>
    </source>
</reference>
<dbReference type="InterPro" id="IPR043128">
    <property type="entry name" value="Rev_trsase/Diguanyl_cyclase"/>
</dbReference>
<feature type="domain" description="GGDEF" evidence="2">
    <location>
        <begin position="595"/>
        <end position="730"/>
    </location>
</feature>
<sequence>MKEWLNVKLTAVKLYQYAVLLFAAFLVLTAAFSHYESFLQPQLIFLLLLYLLVESIQIPLWRGYGSLTYGVTLGTMVLYGPHVAAPLVAIAVTAAPLIKRNNRGTLLHFFNGAQHAVSVFAAYGIFQGFGGGTAHLTGSVVTLDFLILIPVTLMYMVMNHFFVQTLFILRRDKLTPQDFLHLFISDAMNYLISTPFAVFMLAFDGYAPILFLVFIPLVLFGQVLKLYRKITMTNKAHEVVYRLQSEFDVQTISCTITESVRELTSSVTAALWVLEKDRLMPIHIDGQYHPELMPKDGYSLSEGSITSLAVQSKQVESVPDTMKDKRIMPKVEGFKSFLVVPLKARDKVVGVLTCFGSRTHAYTEEQIELITVLAAQVGVLIENASLYRELQEATLRDPGTGLYNYRYFYQELSRRFELAKAESRPMSIVILDIDHFKKYNDTYGHVVGDEVLRQTAQVIQHAVGNTGVVARYGGEEFALLLNASLEEAQQIVEGIRRALHFHKFEYQGYVVQGVTVSVGVASYPDHDQNEKELLEKADQAMYWGAKQRGRDKVAVYTPDFDTHLFVDKLTGLYTYHYLRIKLMEEFMVQSQENGQSFALIFLNIAEFNTINRTFGFEVGNMVLREIALLIKENVRNGEIAARYGGDEYLLLVPLVNREDAERIMERLQKAVASHKFKVGDNVLVRVRSRADIVVFPDEVSEGPQLVSQIAKMFLHLSSDWLEQKQKHAEA</sequence>
<evidence type="ECO:0000259" key="2">
    <source>
        <dbReference type="PROSITE" id="PS50887"/>
    </source>
</evidence>
<dbReference type="InterPro" id="IPR000160">
    <property type="entry name" value="GGDEF_dom"/>
</dbReference>
<dbReference type="FunFam" id="3.30.70.270:FF:000001">
    <property type="entry name" value="Diguanylate cyclase domain protein"/>
    <property type="match status" value="1"/>
</dbReference>
<evidence type="ECO:0000256" key="1">
    <source>
        <dbReference type="SAM" id="Phobius"/>
    </source>
</evidence>
<evidence type="ECO:0000313" key="4">
    <source>
        <dbReference type="Proteomes" id="UP000214688"/>
    </source>
</evidence>
<organism evidence="3 4">
    <name type="scientific">Tumebacillus algifaecis</name>
    <dbReference type="NCBI Taxonomy" id="1214604"/>
    <lineage>
        <taxon>Bacteria</taxon>
        <taxon>Bacillati</taxon>
        <taxon>Bacillota</taxon>
        <taxon>Bacilli</taxon>
        <taxon>Bacillales</taxon>
        <taxon>Alicyclobacillaceae</taxon>
        <taxon>Tumebacillus</taxon>
    </lineage>
</organism>
<feature type="transmembrane region" description="Helical" evidence="1">
    <location>
        <begin position="14"/>
        <end position="32"/>
    </location>
</feature>
<dbReference type="OrthoDB" id="9759607at2"/>
<dbReference type="Pfam" id="PF13185">
    <property type="entry name" value="GAF_2"/>
    <property type="match status" value="1"/>
</dbReference>
<dbReference type="GO" id="GO:0005886">
    <property type="term" value="C:plasma membrane"/>
    <property type="evidence" value="ECO:0007669"/>
    <property type="project" value="TreeGrafter"/>
</dbReference>
<dbReference type="EMBL" id="CP022657">
    <property type="protein sequence ID" value="ASS74629.1"/>
    <property type="molecule type" value="Genomic_DNA"/>
</dbReference>
<dbReference type="InterPro" id="IPR003018">
    <property type="entry name" value="GAF"/>
</dbReference>
<dbReference type="PANTHER" id="PTHR45138:SF9">
    <property type="entry name" value="DIGUANYLATE CYCLASE DGCM-RELATED"/>
    <property type="match status" value="1"/>
</dbReference>
<dbReference type="KEGG" id="tab:CIG75_06365"/>
<dbReference type="Proteomes" id="UP000214688">
    <property type="component" value="Chromosome"/>
</dbReference>
<feature type="transmembrane region" description="Helical" evidence="1">
    <location>
        <begin position="145"/>
        <end position="167"/>
    </location>
</feature>
<keyword evidence="1" id="KW-0472">Membrane</keyword>
<dbReference type="SMART" id="SM00267">
    <property type="entry name" value="GGDEF"/>
    <property type="match status" value="2"/>
</dbReference>
<dbReference type="GO" id="GO:0043709">
    <property type="term" value="P:cell adhesion involved in single-species biofilm formation"/>
    <property type="evidence" value="ECO:0007669"/>
    <property type="project" value="TreeGrafter"/>
</dbReference>
<dbReference type="SUPFAM" id="SSF55781">
    <property type="entry name" value="GAF domain-like"/>
    <property type="match status" value="1"/>
</dbReference>
<dbReference type="PANTHER" id="PTHR45138">
    <property type="entry name" value="REGULATORY COMPONENTS OF SENSORY TRANSDUCTION SYSTEM"/>
    <property type="match status" value="1"/>
</dbReference>
<accession>A0A223CYY9</accession>
<gene>
    <name evidence="3" type="ORF">CIG75_06365</name>
</gene>
<dbReference type="AlphaFoldDB" id="A0A223CYY9"/>
<feature type="transmembrane region" description="Helical" evidence="1">
    <location>
        <begin position="105"/>
        <end position="125"/>
    </location>
</feature>
<dbReference type="InterPro" id="IPR029016">
    <property type="entry name" value="GAF-like_dom_sf"/>
</dbReference>
<dbReference type="Gene3D" id="3.30.450.40">
    <property type="match status" value="1"/>
</dbReference>
<dbReference type="CDD" id="cd01949">
    <property type="entry name" value="GGDEF"/>
    <property type="match status" value="2"/>
</dbReference>
<dbReference type="PROSITE" id="PS50887">
    <property type="entry name" value="GGDEF"/>
    <property type="match status" value="2"/>
</dbReference>
<dbReference type="GO" id="GO:1902201">
    <property type="term" value="P:negative regulation of bacterial-type flagellum-dependent cell motility"/>
    <property type="evidence" value="ECO:0007669"/>
    <property type="project" value="TreeGrafter"/>
</dbReference>
<name>A0A223CYY9_9BACL</name>
<keyword evidence="1" id="KW-0812">Transmembrane</keyword>
<dbReference type="Gene3D" id="3.30.70.270">
    <property type="match status" value="2"/>
</dbReference>
<keyword evidence="4" id="KW-1185">Reference proteome</keyword>
<feature type="transmembrane region" description="Helical" evidence="1">
    <location>
        <begin position="209"/>
        <end position="227"/>
    </location>
</feature>
<dbReference type="Pfam" id="PF00990">
    <property type="entry name" value="GGDEF"/>
    <property type="match status" value="2"/>
</dbReference>
<feature type="transmembrane region" description="Helical" evidence="1">
    <location>
        <begin position="76"/>
        <end position="98"/>
    </location>
</feature>
<dbReference type="NCBIfam" id="TIGR00254">
    <property type="entry name" value="GGDEF"/>
    <property type="match status" value="2"/>
</dbReference>
<dbReference type="SMART" id="SM00065">
    <property type="entry name" value="GAF"/>
    <property type="match status" value="1"/>
</dbReference>
<feature type="domain" description="GGDEF" evidence="2">
    <location>
        <begin position="424"/>
        <end position="558"/>
    </location>
</feature>
<evidence type="ECO:0000313" key="3">
    <source>
        <dbReference type="EMBL" id="ASS74629.1"/>
    </source>
</evidence>
<keyword evidence="1" id="KW-1133">Transmembrane helix</keyword>
<dbReference type="GO" id="GO:0052621">
    <property type="term" value="F:diguanylate cyclase activity"/>
    <property type="evidence" value="ECO:0007669"/>
    <property type="project" value="TreeGrafter"/>
</dbReference>